<dbReference type="RefSeq" id="WP_026816968.1">
    <property type="nucleotide sequence ID" value="NZ_AUFF01000003.1"/>
</dbReference>
<dbReference type="PANTHER" id="PTHR11895">
    <property type="entry name" value="TRANSAMIDASE"/>
    <property type="match status" value="1"/>
</dbReference>
<name>A0A091BC09_9GAMM</name>
<dbReference type="EMBL" id="AWXU01000021">
    <property type="protein sequence ID" value="KFN50208.1"/>
    <property type="molecule type" value="Genomic_DNA"/>
</dbReference>
<dbReference type="InterPro" id="IPR023631">
    <property type="entry name" value="Amidase_dom"/>
</dbReference>
<reference evidence="2 3" key="1">
    <citation type="submission" date="2013-09" db="EMBL/GenBank/DDBJ databases">
        <title>Genome sequencing of Arenimonas composti.</title>
        <authorList>
            <person name="Chen F."/>
            <person name="Wang G."/>
        </authorList>
    </citation>
    <scope>NUCLEOTIDE SEQUENCE [LARGE SCALE GENOMIC DNA]</scope>
    <source>
        <strain evidence="2 3">TR7-09</strain>
    </source>
</reference>
<feature type="domain" description="Amidase" evidence="1">
    <location>
        <begin position="30"/>
        <end position="434"/>
    </location>
</feature>
<proteinExistence type="predicted"/>
<dbReference type="STRING" id="1121013.GCA_000426365_01712"/>
<organism evidence="2 3">
    <name type="scientific">Arenimonas composti TR7-09 = DSM 18010</name>
    <dbReference type="NCBI Taxonomy" id="1121013"/>
    <lineage>
        <taxon>Bacteria</taxon>
        <taxon>Pseudomonadati</taxon>
        <taxon>Pseudomonadota</taxon>
        <taxon>Gammaproteobacteria</taxon>
        <taxon>Lysobacterales</taxon>
        <taxon>Lysobacteraceae</taxon>
        <taxon>Arenimonas</taxon>
    </lineage>
</organism>
<evidence type="ECO:0000259" key="1">
    <source>
        <dbReference type="Pfam" id="PF01425"/>
    </source>
</evidence>
<dbReference type="GO" id="GO:0003824">
    <property type="term" value="F:catalytic activity"/>
    <property type="evidence" value="ECO:0007669"/>
    <property type="project" value="InterPro"/>
</dbReference>
<evidence type="ECO:0000313" key="3">
    <source>
        <dbReference type="Proteomes" id="UP000029391"/>
    </source>
</evidence>
<dbReference type="Gene3D" id="3.90.1300.10">
    <property type="entry name" value="Amidase signature (AS) domain"/>
    <property type="match status" value="1"/>
</dbReference>
<protein>
    <recommendedName>
        <fullName evidence="1">Amidase domain-containing protein</fullName>
    </recommendedName>
</protein>
<gene>
    <name evidence="2" type="ORF">P873_07575</name>
</gene>
<dbReference type="eggNOG" id="COG0154">
    <property type="taxonomic scope" value="Bacteria"/>
</dbReference>
<evidence type="ECO:0000313" key="2">
    <source>
        <dbReference type="EMBL" id="KFN50208.1"/>
    </source>
</evidence>
<accession>A0A091BC09</accession>
<keyword evidence="3" id="KW-1185">Reference proteome</keyword>
<dbReference type="InterPro" id="IPR036928">
    <property type="entry name" value="AS_sf"/>
</dbReference>
<comment type="caution">
    <text evidence="2">The sequence shown here is derived from an EMBL/GenBank/DDBJ whole genome shotgun (WGS) entry which is preliminary data.</text>
</comment>
<dbReference type="InterPro" id="IPR000120">
    <property type="entry name" value="Amidase"/>
</dbReference>
<dbReference type="SUPFAM" id="SSF75304">
    <property type="entry name" value="Amidase signature (AS) enzymes"/>
    <property type="match status" value="1"/>
</dbReference>
<dbReference type="Proteomes" id="UP000029391">
    <property type="component" value="Unassembled WGS sequence"/>
</dbReference>
<dbReference type="PANTHER" id="PTHR11895:SF176">
    <property type="entry name" value="AMIDASE AMID-RELATED"/>
    <property type="match status" value="1"/>
</dbReference>
<dbReference type="Pfam" id="PF01425">
    <property type="entry name" value="Amidase"/>
    <property type="match status" value="1"/>
</dbReference>
<sequence>MSASPDALRQSPLYRVLHALARGEVGSEALTAACLDAIAADAGLNAWSHVDADAALAAARASDARRAQGQPLGRLDGVPVAVSDLFDVAGMPTAVGLPGAAPVASEDAHVVARLRGAGAVILGKTAVDEAGFGASGRNPHAGDIANPAHPGRLAGGSSGGAAAALAAGHAAAALAGDTLGGARIPAAFCGLVALKPSFAELSCRGLAAGLRRLDTPGLIVRAVQDAGLLLPVLQGYDAADPRSRKRRVPLAPPDWTPGQLKAGVVADLDVLGVDPDVIAGFEAVMARVAPVFGSALPVAMDVAPLDVAATRRAALLLMEAELLATYGERLDQASAPLRGLLAFAARRSAVDYAAANHRLDEHIVRVRELFERFDVLLLPTVASAPPAADVAEPRNLADLTALASLAGCPALQLPLPGGLGLQLVGEPGSDLRLLELGGIIASVADTGE</sequence>
<dbReference type="OrthoDB" id="9811471at2"/>
<dbReference type="AlphaFoldDB" id="A0A091BC09"/>